<keyword evidence="5" id="KW-0547">Nucleotide-binding</keyword>
<dbReference type="CDD" id="cd02509">
    <property type="entry name" value="GDP-M1P_Guanylyltransferase"/>
    <property type="match status" value="1"/>
</dbReference>
<dbReference type="PANTHER" id="PTHR46390">
    <property type="entry name" value="MANNOSE-1-PHOSPHATE GUANYLYLTRANSFERASE"/>
    <property type="match status" value="1"/>
</dbReference>
<dbReference type="InterPro" id="IPR029044">
    <property type="entry name" value="Nucleotide-diphossugar_trans"/>
</dbReference>
<evidence type="ECO:0000313" key="9">
    <source>
        <dbReference type="EMBL" id="MBO8438739.1"/>
    </source>
</evidence>
<feature type="domain" description="Nucleotidyl transferase" evidence="8">
    <location>
        <begin position="7"/>
        <end position="286"/>
    </location>
</feature>
<evidence type="ECO:0000256" key="2">
    <source>
        <dbReference type="ARBA" id="ARBA00012387"/>
    </source>
</evidence>
<reference evidence="9" key="2">
    <citation type="journal article" date="2021" name="PeerJ">
        <title>Extensive microbial diversity within the chicken gut microbiome revealed by metagenomics and culture.</title>
        <authorList>
            <person name="Gilroy R."/>
            <person name="Ravi A."/>
            <person name="Getino M."/>
            <person name="Pursley I."/>
            <person name="Horton D.L."/>
            <person name="Alikhan N.F."/>
            <person name="Baker D."/>
            <person name="Gharbi K."/>
            <person name="Hall N."/>
            <person name="Watson M."/>
            <person name="Adriaenssens E.M."/>
            <person name="Foster-Nyarko E."/>
            <person name="Jarju S."/>
            <person name="Secka A."/>
            <person name="Antonio M."/>
            <person name="Oren A."/>
            <person name="Chaudhuri R.R."/>
            <person name="La Ragione R."/>
            <person name="Hildebrand F."/>
            <person name="Pallen M.J."/>
        </authorList>
    </citation>
    <scope>NUCLEOTIDE SEQUENCE</scope>
    <source>
        <strain evidence="9">G3-4614</strain>
    </source>
</reference>
<keyword evidence="6" id="KW-0342">GTP-binding</keyword>
<dbReference type="PANTHER" id="PTHR46390:SF1">
    <property type="entry name" value="MANNOSE-1-PHOSPHATE GUANYLYLTRANSFERASE"/>
    <property type="match status" value="1"/>
</dbReference>
<comment type="catalytic activity">
    <reaction evidence="7">
        <text>alpha-D-mannose 1-phosphate + GTP + H(+) = GDP-alpha-D-mannose + diphosphate</text>
        <dbReference type="Rhea" id="RHEA:15229"/>
        <dbReference type="ChEBI" id="CHEBI:15378"/>
        <dbReference type="ChEBI" id="CHEBI:33019"/>
        <dbReference type="ChEBI" id="CHEBI:37565"/>
        <dbReference type="ChEBI" id="CHEBI:57527"/>
        <dbReference type="ChEBI" id="CHEBI:58409"/>
        <dbReference type="EC" id="2.7.7.13"/>
    </reaction>
</comment>
<keyword evidence="4 9" id="KW-0548">Nucleotidyltransferase</keyword>
<evidence type="ECO:0000256" key="7">
    <source>
        <dbReference type="ARBA" id="ARBA00047343"/>
    </source>
</evidence>
<dbReference type="Pfam" id="PF00483">
    <property type="entry name" value="NTP_transferase"/>
    <property type="match status" value="1"/>
</dbReference>
<evidence type="ECO:0000256" key="6">
    <source>
        <dbReference type="ARBA" id="ARBA00023134"/>
    </source>
</evidence>
<dbReference type="AlphaFoldDB" id="A0A9D9H7L3"/>
<keyword evidence="3" id="KW-0808">Transferase</keyword>
<dbReference type="GO" id="GO:0009298">
    <property type="term" value="P:GDP-mannose biosynthetic process"/>
    <property type="evidence" value="ECO:0007669"/>
    <property type="project" value="TreeGrafter"/>
</dbReference>
<sequence length="357" mass="40514">MGNRYCVIMAGGIGSRFWPVSRPEKPKQFLNFFGTGVSLLQMTYERFSRFFPKDNIFISTNIAYRELVMKQLPDIEASRILCEPRRRNTAPCIAYAVYRIMSMDSDAVIVVSPSDHLILKEDVFRGVLDKGMEFAERNNALLTLGLKPTRPETGYGYIQIDDYCENGINKVKTFTEKPNRELAEVFVESGEFFWNSGIFIWSGKSIIDAMGRYMPDIISRMEAEKGKFGTDAEQGFIDEVFPTFPNISIDFGLMEKASNVYVLCADLGWADVGSWDSLYEIAPKDHNANVTQERSLIYESSGNIISVPTEKLAVIDGLDGYIVADSKNVLMICRRGDESRVRQIVNDVKDRFDDEFL</sequence>
<comment type="similarity">
    <text evidence="1">Belongs to the mannose-6-phosphate isomerase type 2 family.</text>
</comment>
<evidence type="ECO:0000259" key="8">
    <source>
        <dbReference type="Pfam" id="PF00483"/>
    </source>
</evidence>
<evidence type="ECO:0000256" key="3">
    <source>
        <dbReference type="ARBA" id="ARBA00022679"/>
    </source>
</evidence>
<name>A0A9D9H7L3_9BACT</name>
<dbReference type="GO" id="GO:0004475">
    <property type="term" value="F:mannose-1-phosphate guanylyltransferase (GTP) activity"/>
    <property type="evidence" value="ECO:0007669"/>
    <property type="project" value="UniProtKB-EC"/>
</dbReference>
<dbReference type="EC" id="2.7.7.13" evidence="2"/>
<dbReference type="InterPro" id="IPR005835">
    <property type="entry name" value="NTP_transferase_dom"/>
</dbReference>
<dbReference type="FunFam" id="3.90.550.10:FF:000046">
    <property type="entry name" value="Mannose-1-phosphate guanylyltransferase (GDP)"/>
    <property type="match status" value="1"/>
</dbReference>
<dbReference type="InterPro" id="IPR049577">
    <property type="entry name" value="GMPP_N"/>
</dbReference>
<dbReference type="EMBL" id="JADIMW010000078">
    <property type="protein sequence ID" value="MBO8438739.1"/>
    <property type="molecule type" value="Genomic_DNA"/>
</dbReference>
<evidence type="ECO:0000256" key="5">
    <source>
        <dbReference type="ARBA" id="ARBA00022741"/>
    </source>
</evidence>
<reference evidence="9" key="1">
    <citation type="submission" date="2020-10" db="EMBL/GenBank/DDBJ databases">
        <authorList>
            <person name="Gilroy R."/>
        </authorList>
    </citation>
    <scope>NUCLEOTIDE SEQUENCE</scope>
    <source>
        <strain evidence="9">G3-4614</strain>
    </source>
</reference>
<dbReference type="InterPro" id="IPR051161">
    <property type="entry name" value="Mannose-6P_isomerase_type2"/>
</dbReference>
<evidence type="ECO:0000256" key="4">
    <source>
        <dbReference type="ARBA" id="ARBA00022695"/>
    </source>
</evidence>
<gene>
    <name evidence="9" type="ORF">IAC54_07580</name>
</gene>
<dbReference type="GO" id="GO:0005525">
    <property type="term" value="F:GTP binding"/>
    <property type="evidence" value="ECO:0007669"/>
    <property type="project" value="UniProtKB-KW"/>
</dbReference>
<dbReference type="Gene3D" id="3.90.550.10">
    <property type="entry name" value="Spore Coat Polysaccharide Biosynthesis Protein SpsA, Chain A"/>
    <property type="match status" value="1"/>
</dbReference>
<protein>
    <recommendedName>
        <fullName evidence="2">mannose-1-phosphate guanylyltransferase</fullName>
        <ecNumber evidence="2">2.7.7.13</ecNumber>
    </recommendedName>
</protein>
<dbReference type="SUPFAM" id="SSF53448">
    <property type="entry name" value="Nucleotide-diphospho-sugar transferases"/>
    <property type="match status" value="1"/>
</dbReference>
<dbReference type="Proteomes" id="UP000823636">
    <property type="component" value="Unassembled WGS sequence"/>
</dbReference>
<organism evidence="9 10">
    <name type="scientific">Candidatus Caccoplasma merdipullorum</name>
    <dbReference type="NCBI Taxonomy" id="2840718"/>
    <lineage>
        <taxon>Bacteria</taxon>
        <taxon>Pseudomonadati</taxon>
        <taxon>Bacteroidota</taxon>
        <taxon>Bacteroidia</taxon>
        <taxon>Bacteroidales</taxon>
        <taxon>Bacteroidaceae</taxon>
        <taxon>Bacteroidaceae incertae sedis</taxon>
        <taxon>Candidatus Caccoplasma</taxon>
    </lineage>
</organism>
<accession>A0A9D9H7L3</accession>
<dbReference type="SUPFAM" id="SSF159283">
    <property type="entry name" value="Guanosine diphospho-D-mannose pyrophosphorylase/mannose-6-phosphate isomerase linker domain"/>
    <property type="match status" value="1"/>
</dbReference>
<evidence type="ECO:0000313" key="10">
    <source>
        <dbReference type="Proteomes" id="UP000823636"/>
    </source>
</evidence>
<proteinExistence type="inferred from homology"/>
<evidence type="ECO:0000256" key="1">
    <source>
        <dbReference type="ARBA" id="ARBA00006115"/>
    </source>
</evidence>
<comment type="caution">
    <text evidence="9">The sequence shown here is derived from an EMBL/GenBank/DDBJ whole genome shotgun (WGS) entry which is preliminary data.</text>
</comment>